<feature type="compositionally biased region" description="Basic and acidic residues" evidence="1">
    <location>
        <begin position="1820"/>
        <end position="1835"/>
    </location>
</feature>
<feature type="transmembrane region" description="Helical" evidence="2">
    <location>
        <begin position="133"/>
        <end position="152"/>
    </location>
</feature>
<organism evidence="3 4">
    <name type="scientific">Liberibacter crescens (strain BT-1)</name>
    <dbReference type="NCBI Taxonomy" id="1215343"/>
    <lineage>
        <taxon>Bacteria</taxon>
        <taxon>Pseudomonadati</taxon>
        <taxon>Pseudomonadota</taxon>
        <taxon>Alphaproteobacteria</taxon>
        <taxon>Hyphomicrobiales</taxon>
        <taxon>Rhizobiaceae</taxon>
        <taxon>Liberibacter</taxon>
    </lineage>
</organism>
<dbReference type="EMBL" id="CP003789">
    <property type="protein sequence ID" value="AGA64636.1"/>
    <property type="molecule type" value="Genomic_DNA"/>
</dbReference>
<dbReference type="eggNOG" id="COG1196">
    <property type="taxonomic scope" value="Bacteria"/>
</dbReference>
<dbReference type="GO" id="GO:0005576">
    <property type="term" value="C:extracellular region"/>
    <property type="evidence" value="ECO:0007669"/>
    <property type="project" value="InterPro"/>
</dbReference>
<dbReference type="Gene3D" id="1.20.120.20">
    <property type="entry name" value="Apolipoprotein"/>
    <property type="match status" value="4"/>
</dbReference>
<dbReference type="KEGG" id="lcc:B488_06440"/>
<keyword evidence="2" id="KW-0472">Membrane</keyword>
<gene>
    <name evidence="3" type="ordered locus">B488_06440</name>
</gene>
<accession>L0EW88</accession>
<dbReference type="GO" id="GO:0042157">
    <property type="term" value="P:lipoprotein metabolic process"/>
    <property type="evidence" value="ECO:0007669"/>
    <property type="project" value="InterPro"/>
</dbReference>
<keyword evidence="2" id="KW-1133">Transmembrane helix</keyword>
<feature type="transmembrane region" description="Helical" evidence="2">
    <location>
        <begin position="96"/>
        <end position="113"/>
    </location>
</feature>
<dbReference type="Proteomes" id="UP000010799">
    <property type="component" value="Chromosome"/>
</dbReference>
<sequence>MADNKQNEVIYNKAFKALKDALSSDSDYLHADSEQKYITASTKNDDSKPSSQQSDASKFFSSALSPANDISSNSITHILKNIDKTSISTALRNSTIISFFWVLFGLIVAIKLYRVSEAQSFYDIVSQPGSMMLLMAIIFPVMLFFSFSIMIARAQEMRNATRSIAEVALRLVEPETVASERVVSVGQTVRREVSAMSEGIERSIARASELETLVHSEVNALERSYADNEMRMRNLIEQLSAERESIFNHAERIRSSIVEVHNQIREELSLTHEDISLRLSTSGEAFASMIDSRISSLTEKTYLSIESLVNTMSSKTSQLLQTLSSTGSSLNKEFDERLLSLSIVLNESGRNFLDHFGTHASTLNDNTEKLNLILDERVKQLNKMLVDRTDEISEGFSLGESSIKNSLHNALKNFNASLEEQRINFHKSLQLTSDEAIMDIDLRAGLVEDRLKATVEKVSTVFDNSIAEFTDAFDNRFGALDTKLVESLASINGQISSSYGNIESLVFSNVQGINSSLQDHASVLSEALSSGQKGIENVINKGSEEIGNTLINNIKDIALNLEEKRQQINSDLNGRSEAISSSIKGAYQEIDNMITEHNTSFINSLIETQSKFEKVLSDRPQVIVDSLSKDIGKLTETLYDKTMALAIALSESQKLLEDTLESHTNSIVEKISNAENEVAENFSKNSESIYTAYDNNHKKLQETLQNHAKSLANIFHSNGEQLDHVFGSSTERMGSLLSNNSSRIEEILNGGSSGIDLALSTAHKRFSQTLEKGAELISTTIEEKHQKIDSNILKHSDRIDTIMFEHSNVFIQALSENQSKFESSIAEKPQSIVDSISKDIGKLTQTVYEKTMALAVALSESQQRLDTTLETHTNIVVEKISTTESKVNKNFGERINSICTAYADNHKTLETKLSSHAKLLENLITGGGGKLGSIIEVSSNIVKDLLDDSSSRMEKLLTGGVDDVNTVLLNAHQKFNETLGNRAETITAVLDEKCRYLDSNISEKASYIVSAVTESTSMMETSLKDRELSIRQTFNVSVDSFEKLSNNVERLSEKLNNVVNDVSQSAYNISSSLETSITDISTKIFETDIHFEKNISTFESRISGVVDEVSEIIDVAGQSINQKTETMSDVLRSEIDNVSNVLAKKAIQVTNDLSQVSEGFFETLEKGTLSLANRLEEHSNKIVSQVNDTHNFLTVEADNVVKSFEDAGISIATKVEAAKGIMSENIEYFSGKIDEASKILEVQGEKIHSDLITSSNSIIKTLEEADKVISSRSGTVCSTIEKQTHSINETLLNVDRTLETHNIAIQTNIEERTKEIESSILEVDKVLKERSSSINIAFNERTHALDSLLTSRSVELSQVIEEKTNRIMEQYSNIGDSISQRITATVLTGVKVFGEKNSLMLEAIDERVRNSANALSKVESILVRNVDKLISRIKESNADISSVINNATNDLSEIDNRLHKTTDNVAETANQVKGMLVASSKLFEGKVDELYKISGHTLSQINDIVNKFDEHARVLSQTRDLLLDAQSSTALTLDERAKALTALTDGLERKSTEIEESMTLLTKNIKEVFDQTEYQSEKIISGIQNNIETSFTEIGHALSNIEDRAEKSTNVINNNLIHFSSTFDSVEERAHSFSDLLLRDLASSFAKIEHIFSEIEQKSDQAVRLLLDTLQEAIVSSVSRFSEASEDIRRSASTISQELEITRSELRNGSMELSEEARESINFMRRAIGDQMKALQELAQVVNYQPNQLNISESEKDPSLPLPMAAGRNPTSMLSNPLKNLRSNRSDNYQDKFAKNDGWLSDLLHAASSNEEEELMEAPRSQDKRFEKPTAKSKKEINNSIDPVNSLASDIAKSVDHDAFINLWKRYTRGERNIFTRRLYTLKGQQLFDEIKQRYENDYDFRVAVDSYIADFEKILSDVTYSNSDPSITQSYIMSDSGKVYTMLAHASDHMI</sequence>
<keyword evidence="2" id="KW-0812">Transmembrane</keyword>
<evidence type="ECO:0000313" key="4">
    <source>
        <dbReference type="Proteomes" id="UP000010799"/>
    </source>
</evidence>
<dbReference type="STRING" id="1215343.B488_06440"/>
<reference evidence="3 4" key="1">
    <citation type="journal article" date="2012" name="Stand. Genomic Sci.">
        <title>Complete genome sequence of Liberibacter crescens BT-1.</title>
        <authorList>
            <person name="Leonard M.T."/>
            <person name="Fagen J.R."/>
            <person name="Davis-Richardson A.G."/>
            <person name="Davis M.J."/>
            <person name="Triplett E.W."/>
        </authorList>
    </citation>
    <scope>NUCLEOTIDE SEQUENCE [LARGE SCALE GENOMIC DNA]</scope>
    <source>
        <strain evidence="3 4">BT-1</strain>
    </source>
</reference>
<dbReference type="HOGENOM" id="CLU_000496_0_0_5"/>
<dbReference type="Pfam" id="PF01442">
    <property type="entry name" value="Apolipoprotein"/>
    <property type="match status" value="6"/>
</dbReference>
<protein>
    <submittedName>
        <fullName evidence="3">Kinesin-like protein</fullName>
    </submittedName>
</protein>
<dbReference type="RefSeq" id="WP_015273063.1">
    <property type="nucleotide sequence ID" value="NC_019907.1"/>
</dbReference>
<feature type="region of interest" description="Disordered" evidence="1">
    <location>
        <begin position="1810"/>
        <end position="1835"/>
    </location>
</feature>
<evidence type="ECO:0000256" key="1">
    <source>
        <dbReference type="SAM" id="MobiDB-lite"/>
    </source>
</evidence>
<dbReference type="SUPFAM" id="SSF58113">
    <property type="entry name" value="Apolipoprotein A-I"/>
    <property type="match status" value="1"/>
</dbReference>
<keyword evidence="4" id="KW-1185">Reference proteome</keyword>
<dbReference type="GO" id="GO:0008289">
    <property type="term" value="F:lipid binding"/>
    <property type="evidence" value="ECO:0007669"/>
    <property type="project" value="InterPro"/>
</dbReference>
<evidence type="ECO:0000313" key="3">
    <source>
        <dbReference type="EMBL" id="AGA64636.1"/>
    </source>
</evidence>
<name>L0EW88_LIBCB</name>
<dbReference type="InterPro" id="IPR000074">
    <property type="entry name" value="ApoA_E"/>
</dbReference>
<proteinExistence type="predicted"/>
<dbReference type="PATRIC" id="fig|1215343.11.peg.657"/>
<dbReference type="GO" id="GO:0006869">
    <property type="term" value="P:lipid transport"/>
    <property type="evidence" value="ECO:0007669"/>
    <property type="project" value="InterPro"/>
</dbReference>
<evidence type="ECO:0000256" key="2">
    <source>
        <dbReference type="SAM" id="Phobius"/>
    </source>
</evidence>